<feature type="transmembrane region" description="Helical" evidence="4">
    <location>
        <begin position="20"/>
        <end position="44"/>
    </location>
</feature>
<evidence type="ECO:0000313" key="7">
    <source>
        <dbReference type="Proteomes" id="UP000243904"/>
    </source>
</evidence>
<gene>
    <name evidence="6" type="ORF">SAMN05444158_4750</name>
</gene>
<dbReference type="EMBL" id="LT629750">
    <property type="protein sequence ID" value="SDT19350.1"/>
    <property type="molecule type" value="Genomic_DNA"/>
</dbReference>
<feature type="transmembrane region" description="Helical" evidence="4">
    <location>
        <begin position="256"/>
        <end position="277"/>
    </location>
</feature>
<evidence type="ECO:0000313" key="6">
    <source>
        <dbReference type="EMBL" id="SDT19350.1"/>
    </source>
</evidence>
<dbReference type="Proteomes" id="UP000243904">
    <property type="component" value="Chromosome I"/>
</dbReference>
<keyword evidence="3 4" id="KW-0472">Membrane</keyword>
<dbReference type="Gene3D" id="1.20.1250.20">
    <property type="entry name" value="MFS general substrate transporter like domains"/>
    <property type="match status" value="2"/>
</dbReference>
<dbReference type="InterPro" id="IPR036259">
    <property type="entry name" value="MFS_trans_sf"/>
</dbReference>
<dbReference type="InterPro" id="IPR020846">
    <property type="entry name" value="MFS_dom"/>
</dbReference>
<dbReference type="InterPro" id="IPR011701">
    <property type="entry name" value="MFS"/>
</dbReference>
<feature type="transmembrane region" description="Helical" evidence="4">
    <location>
        <begin position="374"/>
        <end position="393"/>
    </location>
</feature>
<keyword evidence="2 4" id="KW-1133">Transmembrane helix</keyword>
<evidence type="ECO:0000256" key="4">
    <source>
        <dbReference type="SAM" id="Phobius"/>
    </source>
</evidence>
<dbReference type="PANTHER" id="PTHR43129:SF1">
    <property type="entry name" value="FOSMIDOMYCIN RESISTANCE PROTEIN"/>
    <property type="match status" value="1"/>
</dbReference>
<dbReference type="RefSeq" id="WP_146689026.1">
    <property type="nucleotide sequence ID" value="NZ_LT629750.1"/>
</dbReference>
<evidence type="ECO:0000256" key="2">
    <source>
        <dbReference type="ARBA" id="ARBA00022989"/>
    </source>
</evidence>
<feature type="transmembrane region" description="Helical" evidence="4">
    <location>
        <begin position="85"/>
        <end position="102"/>
    </location>
</feature>
<dbReference type="GO" id="GO:0022857">
    <property type="term" value="F:transmembrane transporter activity"/>
    <property type="evidence" value="ECO:0007669"/>
    <property type="project" value="InterPro"/>
</dbReference>
<proteinExistence type="predicted"/>
<name>A0A1H1YD26_9BRAD</name>
<dbReference type="PROSITE" id="PS50850">
    <property type="entry name" value="MFS"/>
    <property type="match status" value="1"/>
</dbReference>
<accession>A0A1H1YD26</accession>
<dbReference type="AlphaFoldDB" id="A0A1H1YD26"/>
<feature type="transmembrane region" description="Helical" evidence="4">
    <location>
        <begin position="214"/>
        <end position="236"/>
    </location>
</feature>
<evidence type="ECO:0000259" key="5">
    <source>
        <dbReference type="PROSITE" id="PS50850"/>
    </source>
</evidence>
<keyword evidence="1 4" id="KW-0812">Transmembrane</keyword>
<feature type="transmembrane region" description="Helical" evidence="4">
    <location>
        <begin position="175"/>
        <end position="194"/>
    </location>
</feature>
<keyword evidence="7" id="KW-1185">Reference proteome</keyword>
<reference evidence="7" key="1">
    <citation type="submission" date="2016-10" db="EMBL/GenBank/DDBJ databases">
        <authorList>
            <person name="Varghese N."/>
            <person name="Submissions S."/>
        </authorList>
    </citation>
    <scope>NUCLEOTIDE SEQUENCE [LARGE SCALE GENOMIC DNA]</scope>
    <source>
        <strain evidence="7">GAS369</strain>
    </source>
</reference>
<dbReference type="Pfam" id="PF07690">
    <property type="entry name" value="MFS_1"/>
    <property type="match status" value="1"/>
</dbReference>
<feature type="transmembrane region" description="Helical" evidence="4">
    <location>
        <begin position="286"/>
        <end position="306"/>
    </location>
</feature>
<protein>
    <submittedName>
        <fullName evidence="6">Sugar phosphate permease</fullName>
    </submittedName>
</protein>
<feature type="transmembrane region" description="Helical" evidence="4">
    <location>
        <begin position="143"/>
        <end position="169"/>
    </location>
</feature>
<organism evidence="6 7">
    <name type="scientific">Bradyrhizobium canariense</name>
    <dbReference type="NCBI Taxonomy" id="255045"/>
    <lineage>
        <taxon>Bacteria</taxon>
        <taxon>Pseudomonadati</taxon>
        <taxon>Pseudomonadota</taxon>
        <taxon>Alphaproteobacteria</taxon>
        <taxon>Hyphomicrobiales</taxon>
        <taxon>Nitrobacteraceae</taxon>
        <taxon>Bradyrhizobium</taxon>
    </lineage>
</organism>
<dbReference type="SUPFAM" id="SSF103473">
    <property type="entry name" value="MFS general substrate transporter"/>
    <property type="match status" value="1"/>
</dbReference>
<feature type="transmembrane region" description="Helical" evidence="4">
    <location>
        <begin position="345"/>
        <end position="368"/>
    </location>
</feature>
<feature type="transmembrane region" description="Helical" evidence="4">
    <location>
        <begin position="50"/>
        <end position="73"/>
    </location>
</feature>
<feature type="domain" description="Major facilitator superfamily (MFS) profile" evidence="5">
    <location>
        <begin position="19"/>
        <end position="399"/>
    </location>
</feature>
<feature type="transmembrane region" description="Helical" evidence="4">
    <location>
        <begin position="108"/>
        <end position="131"/>
    </location>
</feature>
<dbReference type="GO" id="GO:0005886">
    <property type="term" value="C:plasma membrane"/>
    <property type="evidence" value="ECO:0007669"/>
    <property type="project" value="TreeGrafter"/>
</dbReference>
<evidence type="ECO:0000256" key="1">
    <source>
        <dbReference type="ARBA" id="ARBA00022692"/>
    </source>
</evidence>
<sequence length="412" mass="42363">MADVLTAPQQTKADSALRTLAAISTAHWVSHFHMFVLPMLFPFLKEKLGVGYIDLGFALTIFAVVSGLTQAPIGYLADHIGARKILLMGLIVGGFALIMLGLHLSYSWLIASAVLLGLANSVYHPADYAILSAHMDETRMGRAFSIHTFAGFLGGAVAPATVAALAATIGGHGTLIVTGAVGPIVALLLVIVGVPDASAADRGAKSAGTSRQSIITPALTMLTIFFLLLSLSSAGINNFGVVALMSGYGVSFSTANIALTAFLGSSAIGVLAGGVLADRTQRHGQVAAACFAVNAAIVFVIAVIALPPVLLMTAMTLAGFLSGVIAPSRDMLVRNAAPPGAAGRAFGIVSTGFNVGGIISPLLFGWIMDRNQPHWVFGASVIFIVLTVLLGLITDRQPQSNLAAADAKLAHS</sequence>
<evidence type="ECO:0000256" key="3">
    <source>
        <dbReference type="ARBA" id="ARBA00023136"/>
    </source>
</evidence>
<dbReference type="PANTHER" id="PTHR43129">
    <property type="entry name" value="FOSMIDOMYCIN RESISTANCE PROTEIN"/>
    <property type="match status" value="1"/>
</dbReference>